<evidence type="ECO:0000313" key="4">
    <source>
        <dbReference type="Proteomes" id="UP000542813"/>
    </source>
</evidence>
<evidence type="ECO:0000313" key="3">
    <source>
        <dbReference type="EMBL" id="MBB5787247.1"/>
    </source>
</evidence>
<dbReference type="InterPro" id="IPR002347">
    <property type="entry name" value="SDR_fam"/>
</dbReference>
<dbReference type="CDD" id="cd05233">
    <property type="entry name" value="SDR_c"/>
    <property type="match status" value="1"/>
</dbReference>
<dbReference type="PRINTS" id="PR00080">
    <property type="entry name" value="SDRFAMILY"/>
</dbReference>
<dbReference type="PANTHER" id="PTHR24321">
    <property type="entry name" value="DEHYDROGENASES, SHORT CHAIN"/>
    <property type="match status" value="1"/>
</dbReference>
<dbReference type="SUPFAM" id="SSF51735">
    <property type="entry name" value="NAD(P)-binding Rossmann-fold domains"/>
    <property type="match status" value="1"/>
</dbReference>
<dbReference type="InterPro" id="IPR036291">
    <property type="entry name" value="NAD(P)-bd_dom_sf"/>
</dbReference>
<dbReference type="FunFam" id="3.40.50.720:FF:000084">
    <property type="entry name" value="Short-chain dehydrogenase reductase"/>
    <property type="match status" value="1"/>
</dbReference>
<dbReference type="AlphaFoldDB" id="A0A7W9GNR5"/>
<comment type="similarity">
    <text evidence="1">Belongs to the short-chain dehydrogenases/reductases (SDR) family.</text>
</comment>
<evidence type="ECO:0000256" key="1">
    <source>
        <dbReference type="ARBA" id="ARBA00006484"/>
    </source>
</evidence>
<dbReference type="PANTHER" id="PTHR24321:SF15">
    <property type="entry name" value="OXIDOREDUCTASE UCPA"/>
    <property type="match status" value="1"/>
</dbReference>
<organism evidence="3 4">
    <name type="scientific">Jiangella mangrovi</name>
    <dbReference type="NCBI Taxonomy" id="1524084"/>
    <lineage>
        <taxon>Bacteria</taxon>
        <taxon>Bacillati</taxon>
        <taxon>Actinomycetota</taxon>
        <taxon>Actinomycetes</taxon>
        <taxon>Jiangellales</taxon>
        <taxon>Jiangellaceae</taxon>
        <taxon>Jiangella</taxon>
    </lineage>
</organism>
<reference evidence="3 4" key="1">
    <citation type="submission" date="2020-08" db="EMBL/GenBank/DDBJ databases">
        <title>Sequencing the genomes of 1000 actinobacteria strains.</title>
        <authorList>
            <person name="Klenk H.-P."/>
        </authorList>
    </citation>
    <scope>NUCLEOTIDE SEQUENCE [LARGE SCALE GENOMIC DNA]</scope>
    <source>
        <strain evidence="3 4">DSM 102122</strain>
    </source>
</reference>
<dbReference type="Pfam" id="PF13561">
    <property type="entry name" value="adh_short_C2"/>
    <property type="match status" value="1"/>
</dbReference>
<accession>A0A7W9GNR5</accession>
<dbReference type="RefSeq" id="WP_184821178.1">
    <property type="nucleotide sequence ID" value="NZ_JACHMM010000001.1"/>
</dbReference>
<sequence>MRLEGKSAIVFGAGQQPGRTIGNGKATALTFAREGAKVFCVDIDKAAADDTVAAIREAGGTAEAWQADVVDEDSIVAAVKACYRGWGAIDVLHNNVGASIAAGDASITEITVEAFDRVFAINLRSMVLTCKYVLPIMRQQGSGSIINISSAAAFNNYPYVGYKTSKAAVVSLTEHVAIRNAAYGVRANVILPGLINTPTAVENRIRKFGLSYEDVVAMRDKEVPLRRKMGTAWDIANAALWLASEEASFVTGVTLPVDGGQSVQVGRPPSEPEIAEELAAAQAAAERLAKD</sequence>
<dbReference type="PRINTS" id="PR00081">
    <property type="entry name" value="GDHRDH"/>
</dbReference>
<dbReference type="EMBL" id="JACHMM010000001">
    <property type="protein sequence ID" value="MBB5787247.1"/>
    <property type="molecule type" value="Genomic_DNA"/>
</dbReference>
<dbReference type="Gene3D" id="3.40.50.720">
    <property type="entry name" value="NAD(P)-binding Rossmann-like Domain"/>
    <property type="match status" value="1"/>
</dbReference>
<dbReference type="Proteomes" id="UP000542813">
    <property type="component" value="Unassembled WGS sequence"/>
</dbReference>
<keyword evidence="4" id="KW-1185">Reference proteome</keyword>
<evidence type="ECO:0000256" key="2">
    <source>
        <dbReference type="ARBA" id="ARBA00023002"/>
    </source>
</evidence>
<name>A0A7W9GNR5_9ACTN</name>
<gene>
    <name evidence="3" type="ORF">HD601_001822</name>
</gene>
<dbReference type="GO" id="GO:0016491">
    <property type="term" value="F:oxidoreductase activity"/>
    <property type="evidence" value="ECO:0007669"/>
    <property type="project" value="UniProtKB-KW"/>
</dbReference>
<comment type="caution">
    <text evidence="3">The sequence shown here is derived from an EMBL/GenBank/DDBJ whole genome shotgun (WGS) entry which is preliminary data.</text>
</comment>
<keyword evidence="2" id="KW-0560">Oxidoreductase</keyword>
<protein>
    <submittedName>
        <fullName evidence="3">NAD(P)-dependent dehydrogenase (Short-subunit alcohol dehydrogenase family)</fullName>
    </submittedName>
</protein>
<proteinExistence type="inferred from homology"/>